<dbReference type="FunFam" id="3.40.50.300:FF:001091">
    <property type="entry name" value="Probable disease resistance protein At1g61300"/>
    <property type="match status" value="1"/>
</dbReference>
<evidence type="ECO:0000313" key="10">
    <source>
        <dbReference type="EMBL" id="PON86284.1"/>
    </source>
</evidence>
<accession>A0A2P5EL68</accession>
<dbReference type="Pfam" id="PF18052">
    <property type="entry name" value="Rx_N"/>
    <property type="match status" value="1"/>
</dbReference>
<dbReference type="Pfam" id="PF25019">
    <property type="entry name" value="LRR_R13L1-DRL21"/>
    <property type="match status" value="1"/>
</dbReference>
<dbReference type="SUPFAM" id="SSF52540">
    <property type="entry name" value="P-loop containing nucleoside triphosphate hydrolases"/>
    <property type="match status" value="1"/>
</dbReference>
<dbReference type="PRINTS" id="PR00364">
    <property type="entry name" value="DISEASERSIST"/>
</dbReference>
<dbReference type="Proteomes" id="UP000237000">
    <property type="component" value="Unassembled WGS sequence"/>
</dbReference>
<reference evidence="11" key="1">
    <citation type="submission" date="2016-06" db="EMBL/GenBank/DDBJ databases">
        <title>Parallel loss of symbiosis genes in relatives of nitrogen-fixing non-legume Parasponia.</title>
        <authorList>
            <person name="Van Velzen R."/>
            <person name="Holmer R."/>
            <person name="Bu F."/>
            <person name="Rutten L."/>
            <person name="Van Zeijl A."/>
            <person name="Liu W."/>
            <person name="Santuari L."/>
            <person name="Cao Q."/>
            <person name="Sharma T."/>
            <person name="Shen D."/>
            <person name="Roswanjaya Y."/>
            <person name="Wardhani T."/>
            <person name="Kalhor M.S."/>
            <person name="Jansen J."/>
            <person name="Van den Hoogen J."/>
            <person name="Gungor B."/>
            <person name="Hartog M."/>
            <person name="Hontelez J."/>
            <person name="Verver J."/>
            <person name="Yang W.-C."/>
            <person name="Schijlen E."/>
            <person name="Repin R."/>
            <person name="Schilthuizen M."/>
            <person name="Schranz E."/>
            <person name="Heidstra R."/>
            <person name="Miyata K."/>
            <person name="Fedorova E."/>
            <person name="Kohlen W."/>
            <person name="Bisseling T."/>
            <person name="Smit S."/>
            <person name="Geurts R."/>
        </authorList>
    </citation>
    <scope>NUCLEOTIDE SEQUENCE [LARGE SCALE GENOMIC DNA]</scope>
    <source>
        <strain evidence="11">cv. RG33-2</strain>
    </source>
</reference>
<dbReference type="Gene3D" id="1.10.8.430">
    <property type="entry name" value="Helical domain of apoptotic protease-activating factors"/>
    <property type="match status" value="1"/>
</dbReference>
<protein>
    <submittedName>
        <fullName evidence="10">NB-ARC domain containing protein</fullName>
    </submittedName>
</protein>
<gene>
    <name evidence="10" type="ORF">TorRG33x02_178500</name>
</gene>
<evidence type="ECO:0000259" key="9">
    <source>
        <dbReference type="Pfam" id="PF25019"/>
    </source>
</evidence>
<dbReference type="GO" id="GO:0005524">
    <property type="term" value="F:ATP binding"/>
    <property type="evidence" value="ECO:0007669"/>
    <property type="project" value="UniProtKB-KW"/>
</dbReference>
<feature type="domain" description="NB-ARC" evidence="6">
    <location>
        <begin position="179"/>
        <end position="345"/>
    </location>
</feature>
<sequence>MAELVGGALLSGFLQVLFDRLASKEVINFFRGKKAIVKLLDELNIRLLSASVLLNDAEEKQTRDKNVKKWLDELKEVIYGADNLIDKVNTEALRCKLEGGGSGSRSSKLMNLIPPLFSAFDNIVKFELEETLHRLKLLLDQKDVLGLKECVQSRPSQKLLAPLVEECDVYGRDADKEVIVKMLLLDDTESHKISVISIVGMGGIGKTTLAQLAYKDYRVQEHFDLKVWVTVSEEFDILRITKVIFETVLSKRCDIEDLYQLQSELKKALIGKKFLFIHDDVWNENYQLWDLLKSAFESGAHGSKIIVTTRSKIVASKMSNSGILELRAISDNDCWQLFAKHVFDNMNSDVPSNLQEIGMEIIRKCKGLPLAAKSLAGILRFVSNPKEWRRVLESDIWELQFQENHGSNIHPALWLSYHFLPPYLKRCFAYCSIFPKDYKFYPSEWEKIILLWMAEGLLPLEKGKRIEDVGEEYLHALVSRSLFQKSSQDESVLLMHDLVHDLATRVSGEFCFILDGDNDLHKLANKTCHLSYKKGFEDSMKLEVLTKVKCLRTILALPLSCGYSQSILIQPAWLELMIKIGVSLRVLSLSNYSSIVGIPDSIGTLMHLRYLDMSNTKIKEIPDSICTLYNLQTLLLSDCRQLTRLPTDISGLINLRHLRIRGTSLKEMPMNMCNMKDLQTLCDFVLDKQGGFRIKELGRLRLLRGQLHVSGLENIVDAADVLEANLKDIKHLNELRLTWGDKHNVVDSQKEREVLEALEPNKNLEQLCISGYKGTLFPNWIGDGLYDNMVNVSLIRCENCCLLPPFGQLPSLRELEIEKMDGLVCIGEEFCGTSLTKTFRSLEKLIIRDMCSLEEWSFPSSDNQEGGVFPSLKELCISICQKLDVGLPSNYLPSLTKIFIWNCTEMVTVLRQGTQQSIDTALPSLEYLDLFHCPRLESFSEMGFPSNLTQVHIYLCKTFFADRVNWDLQRLSSLKILVLSGYEEVLNLFPEEGLLPFSLTSLSIKNLAKLKVLNGKGFKHLTSLQQLDIWDCHQLECLPEEGLPLSLSYLCIFRCPLLRPRCQSGVGEDWHKIQHIPQIIIDREEIL</sequence>
<dbReference type="InterPro" id="IPR042197">
    <property type="entry name" value="Apaf_helical"/>
</dbReference>
<dbReference type="GO" id="GO:0051707">
    <property type="term" value="P:response to other organism"/>
    <property type="evidence" value="ECO:0007669"/>
    <property type="project" value="UniProtKB-ARBA"/>
</dbReference>
<organism evidence="10 11">
    <name type="scientific">Trema orientale</name>
    <name type="common">Charcoal tree</name>
    <name type="synonym">Celtis orientalis</name>
    <dbReference type="NCBI Taxonomy" id="63057"/>
    <lineage>
        <taxon>Eukaryota</taxon>
        <taxon>Viridiplantae</taxon>
        <taxon>Streptophyta</taxon>
        <taxon>Embryophyta</taxon>
        <taxon>Tracheophyta</taxon>
        <taxon>Spermatophyta</taxon>
        <taxon>Magnoliopsida</taxon>
        <taxon>eudicotyledons</taxon>
        <taxon>Gunneridae</taxon>
        <taxon>Pentapetalae</taxon>
        <taxon>rosids</taxon>
        <taxon>fabids</taxon>
        <taxon>Rosales</taxon>
        <taxon>Cannabaceae</taxon>
        <taxon>Trema</taxon>
    </lineage>
</organism>
<dbReference type="PANTHER" id="PTHR36766">
    <property type="entry name" value="PLANT BROAD-SPECTRUM MILDEW RESISTANCE PROTEIN RPW8"/>
    <property type="match status" value="1"/>
</dbReference>
<keyword evidence="1" id="KW-0433">Leucine-rich repeat</keyword>
<dbReference type="OrthoDB" id="1193190at2759"/>
<dbReference type="Pfam" id="PF00931">
    <property type="entry name" value="NB-ARC"/>
    <property type="match status" value="1"/>
</dbReference>
<keyword evidence="2" id="KW-0677">Repeat</keyword>
<dbReference type="PROSITE" id="PS51450">
    <property type="entry name" value="LRR"/>
    <property type="match status" value="1"/>
</dbReference>
<keyword evidence="4" id="KW-0611">Plant defense</keyword>
<dbReference type="GO" id="GO:0006952">
    <property type="term" value="P:defense response"/>
    <property type="evidence" value="ECO:0007669"/>
    <property type="project" value="UniProtKB-KW"/>
</dbReference>
<feature type="domain" description="Disease resistance protein winged helix" evidence="8">
    <location>
        <begin position="433"/>
        <end position="503"/>
    </location>
</feature>
<evidence type="ECO:0000256" key="5">
    <source>
        <dbReference type="ARBA" id="ARBA00022840"/>
    </source>
</evidence>
<dbReference type="InterPro" id="IPR001611">
    <property type="entry name" value="Leu-rich_rpt"/>
</dbReference>
<evidence type="ECO:0000256" key="3">
    <source>
        <dbReference type="ARBA" id="ARBA00022741"/>
    </source>
</evidence>
<dbReference type="FunCoup" id="A0A2P5EL68">
    <property type="interactions" value="371"/>
</dbReference>
<evidence type="ECO:0000259" key="6">
    <source>
        <dbReference type="Pfam" id="PF00931"/>
    </source>
</evidence>
<dbReference type="InterPro" id="IPR032675">
    <property type="entry name" value="LRR_dom_sf"/>
</dbReference>
<dbReference type="GO" id="GO:0043531">
    <property type="term" value="F:ADP binding"/>
    <property type="evidence" value="ECO:0007669"/>
    <property type="project" value="InterPro"/>
</dbReference>
<name>A0A2P5EL68_TREOI</name>
<dbReference type="Pfam" id="PF00560">
    <property type="entry name" value="LRR_1"/>
    <property type="match status" value="1"/>
</dbReference>
<dbReference type="InterPro" id="IPR056789">
    <property type="entry name" value="LRR_R13L1-DRL21"/>
</dbReference>
<dbReference type="EMBL" id="JXTC01000134">
    <property type="protein sequence ID" value="PON86284.1"/>
    <property type="molecule type" value="Genomic_DNA"/>
</dbReference>
<dbReference type="AlphaFoldDB" id="A0A2P5EL68"/>
<dbReference type="InterPro" id="IPR027417">
    <property type="entry name" value="P-loop_NTPase"/>
</dbReference>
<evidence type="ECO:0000259" key="7">
    <source>
        <dbReference type="Pfam" id="PF18052"/>
    </source>
</evidence>
<dbReference type="PANTHER" id="PTHR36766:SF40">
    <property type="entry name" value="DISEASE RESISTANCE PROTEIN RGA3"/>
    <property type="match status" value="1"/>
</dbReference>
<feature type="domain" description="R13L1/DRL21-like LRR repeat region" evidence="9">
    <location>
        <begin position="694"/>
        <end position="820"/>
    </location>
</feature>
<dbReference type="InParanoid" id="A0A2P5EL68"/>
<dbReference type="InterPro" id="IPR002182">
    <property type="entry name" value="NB-ARC"/>
</dbReference>
<dbReference type="InterPro" id="IPR041118">
    <property type="entry name" value="Rx_N"/>
</dbReference>
<evidence type="ECO:0000256" key="2">
    <source>
        <dbReference type="ARBA" id="ARBA00022737"/>
    </source>
</evidence>
<dbReference type="Pfam" id="PF23559">
    <property type="entry name" value="WHD_DRP"/>
    <property type="match status" value="1"/>
</dbReference>
<keyword evidence="5" id="KW-0067">ATP-binding</keyword>
<feature type="domain" description="Disease resistance N-terminal" evidence="7">
    <location>
        <begin position="10"/>
        <end position="102"/>
    </location>
</feature>
<dbReference type="Gene3D" id="3.80.10.10">
    <property type="entry name" value="Ribonuclease Inhibitor"/>
    <property type="match status" value="3"/>
</dbReference>
<evidence type="ECO:0000256" key="1">
    <source>
        <dbReference type="ARBA" id="ARBA00022614"/>
    </source>
</evidence>
<dbReference type="SUPFAM" id="SSF52058">
    <property type="entry name" value="L domain-like"/>
    <property type="match status" value="2"/>
</dbReference>
<dbReference type="Gene3D" id="3.40.50.300">
    <property type="entry name" value="P-loop containing nucleotide triphosphate hydrolases"/>
    <property type="match status" value="1"/>
</dbReference>
<evidence type="ECO:0000313" key="11">
    <source>
        <dbReference type="Proteomes" id="UP000237000"/>
    </source>
</evidence>
<comment type="caution">
    <text evidence="10">The sequence shown here is derived from an EMBL/GenBank/DDBJ whole genome shotgun (WGS) entry which is preliminary data.</text>
</comment>
<dbReference type="Gene3D" id="1.10.10.10">
    <property type="entry name" value="Winged helix-like DNA-binding domain superfamily/Winged helix DNA-binding domain"/>
    <property type="match status" value="1"/>
</dbReference>
<proteinExistence type="predicted"/>
<evidence type="ECO:0000256" key="4">
    <source>
        <dbReference type="ARBA" id="ARBA00022821"/>
    </source>
</evidence>
<dbReference type="Gene3D" id="1.20.5.4130">
    <property type="match status" value="1"/>
</dbReference>
<keyword evidence="11" id="KW-1185">Reference proteome</keyword>
<dbReference type="FunFam" id="1.10.10.10:FF:000322">
    <property type="entry name" value="Probable disease resistance protein At1g63360"/>
    <property type="match status" value="1"/>
</dbReference>
<dbReference type="InterPro" id="IPR058922">
    <property type="entry name" value="WHD_DRP"/>
</dbReference>
<evidence type="ECO:0000259" key="8">
    <source>
        <dbReference type="Pfam" id="PF23559"/>
    </source>
</evidence>
<keyword evidence="3" id="KW-0547">Nucleotide-binding</keyword>
<dbReference type="InterPro" id="IPR036388">
    <property type="entry name" value="WH-like_DNA-bd_sf"/>
</dbReference>